<dbReference type="PANTHER" id="PTHR39179">
    <property type="entry name" value="SPORE COAT PROTEIN I"/>
    <property type="match status" value="1"/>
</dbReference>
<organism evidence="1 2">
    <name type="scientific">Caldibacillus debilis</name>
    <dbReference type="NCBI Taxonomy" id="301148"/>
    <lineage>
        <taxon>Bacteria</taxon>
        <taxon>Bacillati</taxon>
        <taxon>Bacillota</taxon>
        <taxon>Bacilli</taxon>
        <taxon>Bacillales</taxon>
        <taxon>Bacillaceae</taxon>
        <taxon>Caldibacillus</taxon>
    </lineage>
</organism>
<evidence type="ECO:0000313" key="2">
    <source>
        <dbReference type="Proteomes" id="UP000075683"/>
    </source>
</evidence>
<dbReference type="PANTHER" id="PTHR39179:SF2">
    <property type="entry name" value="ENDOSPORE COAT-ASSOCIATED PROTEIN YUTH"/>
    <property type="match status" value="1"/>
</dbReference>
<dbReference type="InterPro" id="IPR011009">
    <property type="entry name" value="Kinase-like_dom_sf"/>
</dbReference>
<sequence length="343" mass="40505">MAGTGEEKEMEMDASFIRQQYGITPEGFFTLDGCPAFRSGDQVYIRIRTEEAPDEIQERYAMANWLISFGERHVPEFLPAKDGYYIIAYRGEPCLVLRIPLRNLGEIRDLGRELAGFHRRGRNFAGGKALNRYGLWKEMWERRLEQLDAVWKTMEGKAPGRGFERLFAEAFPYFSGLCENAMQYFTETFYDERPLDCDLPAICHHRFGCSAWRGKSVWKNPFDWVVDHPSRDLAEWSRDAFFRFPGRYKEMISRLLREYASAVPLSPFFCRLYYSRLLLPLHFLECAEGCFTAESDGERLKKERELEVMVERSGEYEKFLAELIEYLQIRMQNRWLPRVDWLK</sequence>
<dbReference type="Proteomes" id="UP000075683">
    <property type="component" value="Unassembled WGS sequence"/>
</dbReference>
<dbReference type="EMBL" id="LQYT01000049">
    <property type="protein sequence ID" value="KYD18636.1"/>
    <property type="molecule type" value="Genomic_DNA"/>
</dbReference>
<accession>A0A150M2J3</accession>
<dbReference type="NCBIfam" id="TIGR02905">
    <property type="entry name" value="spore_yutH"/>
    <property type="match status" value="1"/>
</dbReference>
<dbReference type="SUPFAM" id="SSF56112">
    <property type="entry name" value="Protein kinase-like (PK-like)"/>
    <property type="match status" value="1"/>
</dbReference>
<dbReference type="STRING" id="301148.B4135_2254"/>
<protein>
    <recommendedName>
        <fullName evidence="3">Spore coat protein YutH</fullName>
    </recommendedName>
</protein>
<dbReference type="AlphaFoldDB" id="A0A150M2J3"/>
<evidence type="ECO:0000313" key="1">
    <source>
        <dbReference type="EMBL" id="KYD18636.1"/>
    </source>
</evidence>
<dbReference type="InterPro" id="IPR047175">
    <property type="entry name" value="CotS-like"/>
</dbReference>
<proteinExistence type="predicted"/>
<dbReference type="InterPro" id="IPR014254">
    <property type="entry name" value="Spore_coat_YutH"/>
</dbReference>
<gene>
    <name evidence="1" type="ORF">B4135_2254</name>
</gene>
<name>A0A150M2J3_9BACI</name>
<comment type="caution">
    <text evidence="1">The sequence shown here is derived from an EMBL/GenBank/DDBJ whole genome shotgun (WGS) entry which is preliminary data.</text>
</comment>
<reference evidence="1 2" key="1">
    <citation type="submission" date="2016-01" db="EMBL/GenBank/DDBJ databases">
        <title>Draft Genome Sequences of Seven Thermophilic Sporeformers Isolated from Foods.</title>
        <authorList>
            <person name="Berendsen E.M."/>
            <person name="Wells-Bennik M.H."/>
            <person name="Krawcyk A.O."/>
            <person name="De Jong A."/>
            <person name="Holsappel S."/>
            <person name="Eijlander R.T."/>
            <person name="Kuipers O.P."/>
        </authorList>
    </citation>
    <scope>NUCLEOTIDE SEQUENCE [LARGE SCALE GENOMIC DNA]</scope>
    <source>
        <strain evidence="1 2">B4135</strain>
    </source>
</reference>
<dbReference type="Gene3D" id="3.90.1200.10">
    <property type="match status" value="1"/>
</dbReference>
<dbReference type="GO" id="GO:0042601">
    <property type="term" value="C:endospore-forming forespore"/>
    <property type="evidence" value="ECO:0007669"/>
    <property type="project" value="TreeGrafter"/>
</dbReference>
<evidence type="ECO:0008006" key="3">
    <source>
        <dbReference type="Google" id="ProtNLM"/>
    </source>
</evidence>